<dbReference type="RefSeq" id="WP_092589818.1">
    <property type="nucleotide sequence ID" value="NZ_FMWL01000003.1"/>
</dbReference>
<gene>
    <name evidence="2" type="ORF">SAMN03080599_01039</name>
</gene>
<evidence type="ECO:0000256" key="1">
    <source>
        <dbReference type="SAM" id="Phobius"/>
    </source>
</evidence>
<sequence length="188" mass="21584">MKNKVLSSDTVVSLEPKARKSFLASSYKKNLTLLGVAAVILLLTFSVYYLGQPILVIYDQQTGESFVEVPTHTDDLLEYNWIHSFEHIPWKERYRIMDNHKLQLVEIQVAGFGAGIPENKGKMTVENGMVIMRELEDRFDYISWINSNTALSSIVLNGKTIVLGSEMPHHHPLKLEIKRRLNTWLTNR</sequence>
<dbReference type="STRING" id="1120920.SAMN03080599_01039"/>
<evidence type="ECO:0000313" key="2">
    <source>
        <dbReference type="EMBL" id="SCZ77978.1"/>
    </source>
</evidence>
<dbReference type="Proteomes" id="UP000199208">
    <property type="component" value="Unassembled WGS sequence"/>
</dbReference>
<dbReference type="OrthoDB" id="4411648at2"/>
<keyword evidence="1" id="KW-0472">Membrane</keyword>
<keyword evidence="1" id="KW-0812">Transmembrane</keyword>
<proteinExistence type="predicted"/>
<dbReference type="EMBL" id="FMWL01000003">
    <property type="protein sequence ID" value="SCZ77978.1"/>
    <property type="molecule type" value="Genomic_DNA"/>
</dbReference>
<dbReference type="InterPro" id="IPR015001">
    <property type="entry name" value="DUF1850"/>
</dbReference>
<accession>A0A1G5RVU3</accession>
<name>A0A1G5RVU3_9FIRM</name>
<feature type="transmembrane region" description="Helical" evidence="1">
    <location>
        <begin position="31"/>
        <end position="51"/>
    </location>
</feature>
<dbReference type="Pfam" id="PF08905">
    <property type="entry name" value="DUF1850"/>
    <property type="match status" value="1"/>
</dbReference>
<keyword evidence="3" id="KW-1185">Reference proteome</keyword>
<evidence type="ECO:0008006" key="4">
    <source>
        <dbReference type="Google" id="ProtNLM"/>
    </source>
</evidence>
<dbReference type="AlphaFoldDB" id="A0A1G5RVU3"/>
<protein>
    <recommendedName>
        <fullName evidence="4">DUF1850 domain-containing protein</fullName>
    </recommendedName>
</protein>
<keyword evidence="1" id="KW-1133">Transmembrane helix</keyword>
<reference evidence="2 3" key="1">
    <citation type="submission" date="2016-10" db="EMBL/GenBank/DDBJ databases">
        <authorList>
            <person name="de Groot N.N."/>
        </authorList>
    </citation>
    <scope>NUCLEOTIDE SEQUENCE [LARGE SCALE GENOMIC DNA]</scope>
    <source>
        <strain evidence="2 3">DSM 2784</strain>
    </source>
</reference>
<organism evidence="2 3">
    <name type="scientific">Acidaminobacter hydrogenoformans DSM 2784</name>
    <dbReference type="NCBI Taxonomy" id="1120920"/>
    <lineage>
        <taxon>Bacteria</taxon>
        <taxon>Bacillati</taxon>
        <taxon>Bacillota</taxon>
        <taxon>Clostridia</taxon>
        <taxon>Peptostreptococcales</taxon>
        <taxon>Acidaminobacteraceae</taxon>
        <taxon>Acidaminobacter</taxon>
    </lineage>
</organism>
<evidence type="ECO:0000313" key="3">
    <source>
        <dbReference type="Proteomes" id="UP000199208"/>
    </source>
</evidence>